<proteinExistence type="inferred from homology"/>
<accession>A0A2C5Z2Y1</accession>
<comment type="similarity">
    <text evidence="2">Belongs to the major facilitator superfamily.</text>
</comment>
<feature type="transmembrane region" description="Helical" evidence="6">
    <location>
        <begin position="63"/>
        <end position="85"/>
    </location>
</feature>
<feature type="transmembrane region" description="Helical" evidence="6">
    <location>
        <begin position="230"/>
        <end position="255"/>
    </location>
</feature>
<evidence type="ECO:0000256" key="6">
    <source>
        <dbReference type="SAM" id="Phobius"/>
    </source>
</evidence>
<dbReference type="EMBL" id="NJEU01000446">
    <property type="protein sequence ID" value="PHH74213.1"/>
    <property type="molecule type" value="Genomic_DNA"/>
</dbReference>
<dbReference type="OrthoDB" id="5215911at2759"/>
<comment type="caution">
    <text evidence="7">The sequence shown here is derived from an EMBL/GenBank/DDBJ whole genome shotgun (WGS) entry which is preliminary data.</text>
</comment>
<dbReference type="AlphaFoldDB" id="A0A2C5Z2Y1"/>
<keyword evidence="8" id="KW-1185">Reference proteome</keyword>
<evidence type="ECO:0000313" key="8">
    <source>
        <dbReference type="Proteomes" id="UP000224854"/>
    </source>
</evidence>
<protein>
    <recommendedName>
        <fullName evidence="9">Major facilitator superfamily (MFS) profile domain-containing protein</fullName>
    </recommendedName>
</protein>
<evidence type="ECO:0000256" key="4">
    <source>
        <dbReference type="ARBA" id="ARBA00022989"/>
    </source>
</evidence>
<organism evidence="7 8">
    <name type="scientific">Ophiocordyceps australis</name>
    <dbReference type="NCBI Taxonomy" id="1399860"/>
    <lineage>
        <taxon>Eukaryota</taxon>
        <taxon>Fungi</taxon>
        <taxon>Dikarya</taxon>
        <taxon>Ascomycota</taxon>
        <taxon>Pezizomycotina</taxon>
        <taxon>Sordariomycetes</taxon>
        <taxon>Hypocreomycetidae</taxon>
        <taxon>Hypocreales</taxon>
        <taxon>Ophiocordycipitaceae</taxon>
        <taxon>Ophiocordyceps</taxon>
    </lineage>
</organism>
<dbReference type="Gene3D" id="1.20.1720.10">
    <property type="entry name" value="Multidrug resistance protein D"/>
    <property type="match status" value="1"/>
</dbReference>
<dbReference type="Proteomes" id="UP000224854">
    <property type="component" value="Unassembled WGS sequence"/>
</dbReference>
<keyword evidence="3 6" id="KW-0812">Transmembrane</keyword>
<name>A0A2C5Z2Y1_9HYPO</name>
<dbReference type="PANTHER" id="PTHR23502">
    <property type="entry name" value="MAJOR FACILITATOR SUPERFAMILY"/>
    <property type="match status" value="1"/>
</dbReference>
<evidence type="ECO:0000313" key="7">
    <source>
        <dbReference type="EMBL" id="PHH74213.1"/>
    </source>
</evidence>
<evidence type="ECO:0000256" key="2">
    <source>
        <dbReference type="ARBA" id="ARBA00008335"/>
    </source>
</evidence>
<reference evidence="7 8" key="1">
    <citation type="submission" date="2017-06" db="EMBL/GenBank/DDBJ databases">
        <title>Ant-infecting Ophiocordyceps genomes reveal a high diversity of potential behavioral manipulation genes and a possible major role for enterotoxins.</title>
        <authorList>
            <person name="De Bekker C."/>
            <person name="Evans H.C."/>
            <person name="Brachmann A."/>
            <person name="Hughes D.P."/>
        </authorList>
    </citation>
    <scope>NUCLEOTIDE SEQUENCE [LARGE SCALE GENOMIC DNA]</scope>
    <source>
        <strain evidence="7 8">1348a</strain>
    </source>
</reference>
<keyword evidence="4 6" id="KW-1133">Transmembrane helix</keyword>
<feature type="transmembrane region" description="Helical" evidence="6">
    <location>
        <begin position="197"/>
        <end position="218"/>
    </location>
</feature>
<feature type="transmembrane region" description="Helical" evidence="6">
    <location>
        <begin position="359"/>
        <end position="378"/>
    </location>
</feature>
<feature type="transmembrane region" description="Helical" evidence="6">
    <location>
        <begin position="332"/>
        <end position="353"/>
    </location>
</feature>
<dbReference type="GO" id="GO:0022857">
    <property type="term" value="F:transmembrane transporter activity"/>
    <property type="evidence" value="ECO:0007669"/>
    <property type="project" value="TreeGrafter"/>
</dbReference>
<feature type="transmembrane region" description="Helical" evidence="6">
    <location>
        <begin position="275"/>
        <end position="298"/>
    </location>
</feature>
<comment type="subcellular location">
    <subcellularLocation>
        <location evidence="1">Membrane</location>
        <topology evidence="1">Multi-pass membrane protein</topology>
    </subcellularLocation>
</comment>
<feature type="transmembrane region" description="Helical" evidence="6">
    <location>
        <begin position="35"/>
        <end position="57"/>
    </location>
</feature>
<keyword evidence="5 6" id="KW-0472">Membrane</keyword>
<evidence type="ECO:0000256" key="1">
    <source>
        <dbReference type="ARBA" id="ARBA00004141"/>
    </source>
</evidence>
<feature type="transmembrane region" description="Helical" evidence="6">
    <location>
        <begin position="162"/>
        <end position="185"/>
    </location>
</feature>
<dbReference type="PANTHER" id="PTHR23502:SF68">
    <property type="entry name" value="MULTIDRUG TRANSPORTER, PUTATIVE (AFU_ORTHOLOGUE AFUA_3G01120)-RELATED"/>
    <property type="match status" value="1"/>
</dbReference>
<evidence type="ECO:0000256" key="5">
    <source>
        <dbReference type="ARBA" id="ARBA00023136"/>
    </source>
</evidence>
<evidence type="ECO:0008006" key="9">
    <source>
        <dbReference type="Google" id="ProtNLM"/>
    </source>
</evidence>
<dbReference type="GO" id="GO:0016020">
    <property type="term" value="C:membrane"/>
    <property type="evidence" value="ECO:0007669"/>
    <property type="project" value="UniProtKB-SubCell"/>
</dbReference>
<dbReference type="SUPFAM" id="SSF103473">
    <property type="entry name" value="MFS general substrate transporter"/>
    <property type="match status" value="1"/>
</dbReference>
<dbReference type="InterPro" id="IPR036259">
    <property type="entry name" value="MFS_trans_sf"/>
</dbReference>
<gene>
    <name evidence="7" type="ORF">CDD82_5043</name>
</gene>
<evidence type="ECO:0000256" key="3">
    <source>
        <dbReference type="ARBA" id="ARBA00022692"/>
    </source>
</evidence>
<sequence>MGARVFQGLGWGAFDTLVLGSIQDTYFEHERNLPVSLYTLVVIATTWGSPLVGGVVSNHDASFTTQFAIISGLFALALPLLALAAPETAFDRPAPGCSPMRTPGLDFNMSSRSYRWRLRHWLDRDLVLAYLKQMKPVSYRGHVSMSTFLQAPRAFVAPTTGLLSLLSLIPYSTLWGLALSLALLVSPEPLNLTPPSIGVLMAGPWCLASAVVGAFCFYRGFHSRFTRPISYTVVAAGSFLVVIGLLSFGLGVYNFMLSQPLRGPMMLFQPFSPQAASQLSPALLSFQLGVLAAGGCVIDTATRPILARSASFTSPRIAVAHRSMADMNAGVASIRSLAASVFVAAMPSLIASPSGLKDLAVGFAVTQAAVSLVVVLLWRFAEKTIWRADGHTMGLVDLRVLKYTGSFFEYN</sequence>